<dbReference type="RefSeq" id="WP_112112569.1">
    <property type="nucleotide sequence ID" value="NZ_QLSZ01000003.1"/>
</dbReference>
<dbReference type="AlphaFoldDB" id="A0A328YTA2"/>
<evidence type="ECO:0000313" key="1">
    <source>
        <dbReference type="EMBL" id="RAR73767.1"/>
    </source>
</evidence>
<protein>
    <submittedName>
        <fullName evidence="1">Uncharacterized protein</fullName>
    </submittedName>
</protein>
<name>A0A328YTA2_9FLAO</name>
<sequence>MKLQIRTKDNLEDLLRHRNSPSWVISESRVNQIEEVEIYQFDGKKVIKGTFDMDNSLRTESGRLIVAFKNAHIEDCDHKWIGQNPIKYDNTKYINTENKMDILLGKIGFYAGKVNEDDNIEECCSAGDQPDFIILGGFQNKDGKKEFVGRVITNWCDKYPTDTLVYGDKIVIDQGGIAEDEDGNDLWISTSNEFPNLLDEINSLYEFLEIDSDDEHYNLCTEIPDEIRLFNLYEGYYMDIQDVEKGNGEKLGIEFYL</sequence>
<proteinExistence type="predicted"/>
<accession>A0A328YTA2</accession>
<dbReference type="EMBL" id="QLSZ01000003">
    <property type="protein sequence ID" value="RAR73767.1"/>
    <property type="molecule type" value="Genomic_DNA"/>
</dbReference>
<gene>
    <name evidence="1" type="ORF">CLV55_10386</name>
</gene>
<evidence type="ECO:0000313" key="2">
    <source>
        <dbReference type="Proteomes" id="UP000248840"/>
    </source>
</evidence>
<dbReference type="Proteomes" id="UP000248840">
    <property type="component" value="Unassembled WGS sequence"/>
</dbReference>
<comment type="caution">
    <text evidence="1">The sequence shown here is derived from an EMBL/GenBank/DDBJ whole genome shotgun (WGS) entry which is preliminary data.</text>
</comment>
<dbReference type="OrthoDB" id="714416at2"/>
<keyword evidence="2" id="KW-1185">Reference proteome</keyword>
<organism evidence="1 2">
    <name type="scientific">Flavobacterium aciduliphilum</name>
    <dbReference type="NCBI Taxonomy" id="1101402"/>
    <lineage>
        <taxon>Bacteria</taxon>
        <taxon>Pseudomonadati</taxon>
        <taxon>Bacteroidota</taxon>
        <taxon>Flavobacteriia</taxon>
        <taxon>Flavobacteriales</taxon>
        <taxon>Flavobacteriaceae</taxon>
        <taxon>Flavobacterium</taxon>
    </lineage>
</organism>
<reference evidence="1 2" key="1">
    <citation type="submission" date="2018-06" db="EMBL/GenBank/DDBJ databases">
        <title>Genomic Encyclopedia of Archaeal and Bacterial Type Strains, Phase II (KMG-II): from individual species to whole genera.</title>
        <authorList>
            <person name="Goeker M."/>
        </authorList>
    </citation>
    <scope>NUCLEOTIDE SEQUENCE [LARGE SCALE GENOMIC DNA]</scope>
    <source>
        <strain evidence="1 2">DSM 25663</strain>
    </source>
</reference>